<name>W4RSK3_9BACI</name>
<comment type="caution">
    <text evidence="2">The sequence shown here is derived from an EMBL/GenBank/DDBJ whole genome shotgun (WGS) entry which is preliminary data.</text>
</comment>
<organism evidence="2 3">
    <name type="scientific">Mesobacillus boroniphilus JCM 21738</name>
    <dbReference type="NCBI Taxonomy" id="1294265"/>
    <lineage>
        <taxon>Bacteria</taxon>
        <taxon>Bacillati</taxon>
        <taxon>Bacillota</taxon>
        <taxon>Bacilli</taxon>
        <taxon>Bacillales</taxon>
        <taxon>Bacillaceae</taxon>
        <taxon>Mesobacillus</taxon>
    </lineage>
</organism>
<dbReference type="eggNOG" id="COG3464">
    <property type="taxonomic scope" value="Bacteria"/>
</dbReference>
<dbReference type="InterPro" id="IPR047951">
    <property type="entry name" value="Transpos_ISL3"/>
</dbReference>
<evidence type="ECO:0000259" key="1">
    <source>
        <dbReference type="Pfam" id="PF01610"/>
    </source>
</evidence>
<accession>W4RSK3</accession>
<dbReference type="AlphaFoldDB" id="W4RSK3"/>
<keyword evidence="3" id="KW-1185">Reference proteome</keyword>
<feature type="domain" description="Transposase IS204/IS1001/IS1096/IS1165 DDE" evidence="1">
    <location>
        <begin position="1"/>
        <end position="55"/>
    </location>
</feature>
<dbReference type="Proteomes" id="UP000018949">
    <property type="component" value="Unassembled WGS sequence"/>
</dbReference>
<dbReference type="Pfam" id="PF01610">
    <property type="entry name" value="DDE_Tnp_ISL3"/>
    <property type="match status" value="1"/>
</dbReference>
<proteinExistence type="predicted"/>
<sequence>MVKVAQTLKKHEPGILRWFVSKMTNGLLEGINSLVQAAKRKARGYRTIKNFIAMIYATANKLIIKVEPHKQG</sequence>
<evidence type="ECO:0000313" key="2">
    <source>
        <dbReference type="EMBL" id="GAE47286.1"/>
    </source>
</evidence>
<dbReference type="EMBL" id="BAUW01000070">
    <property type="protein sequence ID" value="GAE47286.1"/>
    <property type="molecule type" value="Genomic_DNA"/>
</dbReference>
<dbReference type="PANTHER" id="PTHR33498:SF1">
    <property type="entry name" value="TRANSPOSASE FOR INSERTION SEQUENCE ELEMENT IS1557"/>
    <property type="match status" value="1"/>
</dbReference>
<reference evidence="2 3" key="1">
    <citation type="submission" date="2013-12" db="EMBL/GenBank/DDBJ databases">
        <title>NBRP : Genome information of microbial organism related human and environment.</title>
        <authorList>
            <person name="Hattori M."/>
            <person name="Oshima K."/>
            <person name="Inaba H."/>
            <person name="Suda W."/>
            <person name="Sakamoto M."/>
            <person name="Iino T."/>
            <person name="Kitahara M."/>
            <person name="Oshida Y."/>
            <person name="Iida T."/>
            <person name="Kudo T."/>
            <person name="Itoh T."/>
            <person name="Ahmed I."/>
            <person name="Ohkuma M."/>
        </authorList>
    </citation>
    <scope>NUCLEOTIDE SEQUENCE [LARGE SCALE GENOMIC DNA]</scope>
    <source>
        <strain evidence="2 3">JCM 21738</strain>
    </source>
</reference>
<dbReference type="PANTHER" id="PTHR33498">
    <property type="entry name" value="TRANSPOSASE FOR INSERTION SEQUENCE ELEMENT IS1557"/>
    <property type="match status" value="1"/>
</dbReference>
<evidence type="ECO:0000313" key="3">
    <source>
        <dbReference type="Proteomes" id="UP000018949"/>
    </source>
</evidence>
<dbReference type="InterPro" id="IPR002560">
    <property type="entry name" value="Transposase_DDE"/>
</dbReference>
<protein>
    <submittedName>
        <fullName evidence="2">Mobile element protein</fullName>
    </submittedName>
</protein>
<gene>
    <name evidence="2" type="ORF">JCM21738_4250</name>
</gene>